<gene>
    <name evidence="4" type="ORF">G5C51_06120</name>
</gene>
<evidence type="ECO:0000256" key="3">
    <source>
        <dbReference type="SAM" id="Phobius"/>
    </source>
</evidence>
<keyword evidence="3" id="KW-0812">Transmembrane</keyword>
<dbReference type="RefSeq" id="WP_165232940.1">
    <property type="nucleotide sequence ID" value="NZ_JAAKZV010000015.1"/>
</dbReference>
<keyword evidence="1" id="KW-0802">TPR repeat</keyword>
<keyword evidence="5" id="KW-1185">Reference proteome</keyword>
<reference evidence="4 5" key="1">
    <citation type="submission" date="2020-02" db="EMBL/GenBank/DDBJ databases">
        <title>Whole-genome analyses of novel actinobacteria.</title>
        <authorList>
            <person name="Sahin N."/>
        </authorList>
    </citation>
    <scope>NUCLEOTIDE SEQUENCE [LARGE SCALE GENOMIC DNA]</scope>
    <source>
        <strain evidence="4 5">A7024</strain>
    </source>
</reference>
<protein>
    <submittedName>
        <fullName evidence="4">Tetratricopeptide repeat protein</fullName>
    </submittedName>
</protein>
<feature type="transmembrane region" description="Helical" evidence="3">
    <location>
        <begin position="323"/>
        <end position="351"/>
    </location>
</feature>
<dbReference type="InterPro" id="IPR011990">
    <property type="entry name" value="TPR-like_helical_dom_sf"/>
</dbReference>
<name>A0A6G4TTY1_9ACTN</name>
<sequence length="382" mass="42298">MTTDDVPDYYAELEIDPAAAQDQLPRLLDAAFRTWSSRASRAPDAAKRRVAEDKVALVGEARKELLDRAKRGAYDRRLAQAKQPRQQPRKTATPKAAPRPEPTQSGRDWVAQARALLEVNDEAGAVYELRQAVHHNDRDADAWRLLGVIHSNQGQHGDALQELQRALALHPGDALTHTLIAQVCAQTGQHSAAADWALKAVELAPADFDARLGAANSLYLAQRYDEALQNYEQALIGRPDDSVVKDQVGRIWALRAEGAMTLHPFHQRFVIPSAESAKHVIHCVDQALAVGVADGELISKLTRYRATALAAQSKTWRWRKSMAGVMAVCFVLMLTLPNLLSTLALFAFFGLPVAMGIKPRWRHTYNDLPVHTRPPLPQGRVR</sequence>
<dbReference type="SMART" id="SM00028">
    <property type="entry name" value="TPR"/>
    <property type="match status" value="3"/>
</dbReference>
<feature type="repeat" description="TPR" evidence="1">
    <location>
        <begin position="140"/>
        <end position="173"/>
    </location>
</feature>
<dbReference type="AlphaFoldDB" id="A0A6G4TTY1"/>
<dbReference type="InterPro" id="IPR036869">
    <property type="entry name" value="J_dom_sf"/>
</dbReference>
<dbReference type="SUPFAM" id="SSF48452">
    <property type="entry name" value="TPR-like"/>
    <property type="match status" value="1"/>
</dbReference>
<dbReference type="Gene3D" id="1.25.40.10">
    <property type="entry name" value="Tetratricopeptide repeat domain"/>
    <property type="match status" value="1"/>
</dbReference>
<keyword evidence="3" id="KW-0472">Membrane</keyword>
<feature type="region of interest" description="Disordered" evidence="2">
    <location>
        <begin position="72"/>
        <end position="107"/>
    </location>
</feature>
<evidence type="ECO:0000256" key="2">
    <source>
        <dbReference type="SAM" id="MobiDB-lite"/>
    </source>
</evidence>
<dbReference type="Proteomes" id="UP000481583">
    <property type="component" value="Unassembled WGS sequence"/>
</dbReference>
<accession>A0A6G4TTY1</accession>
<dbReference type="EMBL" id="JAAKZV010000015">
    <property type="protein sequence ID" value="NGN63479.1"/>
    <property type="molecule type" value="Genomic_DNA"/>
</dbReference>
<dbReference type="Gene3D" id="1.10.287.110">
    <property type="entry name" value="DnaJ domain"/>
    <property type="match status" value="1"/>
</dbReference>
<dbReference type="PANTHER" id="PTHR12558:SF13">
    <property type="entry name" value="CELL DIVISION CYCLE PROTEIN 27 HOMOLOG"/>
    <property type="match status" value="1"/>
</dbReference>
<organism evidence="4 5">
    <name type="scientific">Streptomyces coryli</name>
    <dbReference type="NCBI Taxonomy" id="1128680"/>
    <lineage>
        <taxon>Bacteria</taxon>
        <taxon>Bacillati</taxon>
        <taxon>Actinomycetota</taxon>
        <taxon>Actinomycetes</taxon>
        <taxon>Kitasatosporales</taxon>
        <taxon>Streptomycetaceae</taxon>
        <taxon>Streptomyces</taxon>
    </lineage>
</organism>
<proteinExistence type="predicted"/>
<evidence type="ECO:0000313" key="4">
    <source>
        <dbReference type="EMBL" id="NGN63479.1"/>
    </source>
</evidence>
<evidence type="ECO:0000256" key="1">
    <source>
        <dbReference type="PROSITE-ProRule" id="PRU00339"/>
    </source>
</evidence>
<dbReference type="PANTHER" id="PTHR12558">
    <property type="entry name" value="CELL DIVISION CYCLE 16,23,27"/>
    <property type="match status" value="1"/>
</dbReference>
<dbReference type="SUPFAM" id="SSF46565">
    <property type="entry name" value="Chaperone J-domain"/>
    <property type="match status" value="1"/>
</dbReference>
<comment type="caution">
    <text evidence="4">The sequence shown here is derived from an EMBL/GenBank/DDBJ whole genome shotgun (WGS) entry which is preliminary data.</text>
</comment>
<evidence type="ECO:0000313" key="5">
    <source>
        <dbReference type="Proteomes" id="UP000481583"/>
    </source>
</evidence>
<dbReference type="InterPro" id="IPR019734">
    <property type="entry name" value="TPR_rpt"/>
</dbReference>
<dbReference type="PROSITE" id="PS50005">
    <property type="entry name" value="TPR"/>
    <property type="match status" value="1"/>
</dbReference>
<dbReference type="Pfam" id="PF13432">
    <property type="entry name" value="TPR_16"/>
    <property type="match status" value="1"/>
</dbReference>
<keyword evidence="3" id="KW-1133">Transmembrane helix</keyword>